<dbReference type="InterPro" id="IPR050583">
    <property type="entry name" value="Mycobacterial_A85_antigen"/>
</dbReference>
<dbReference type="EMBL" id="FNON01000005">
    <property type="protein sequence ID" value="SDY45871.1"/>
    <property type="molecule type" value="Genomic_DNA"/>
</dbReference>
<keyword evidence="1" id="KW-0732">Signal</keyword>
<dbReference type="PANTHER" id="PTHR48098">
    <property type="entry name" value="ENTEROCHELIN ESTERASE-RELATED"/>
    <property type="match status" value="1"/>
</dbReference>
<dbReference type="PANTHER" id="PTHR48098:SF1">
    <property type="entry name" value="DIACYLGLYCEROL ACYLTRANSFERASE_MYCOLYLTRANSFERASE AG85A"/>
    <property type="match status" value="1"/>
</dbReference>
<dbReference type="STRING" id="589385.SAMN05421504_105616"/>
<dbReference type="GO" id="GO:0016747">
    <property type="term" value="F:acyltransferase activity, transferring groups other than amino-acyl groups"/>
    <property type="evidence" value="ECO:0007669"/>
    <property type="project" value="TreeGrafter"/>
</dbReference>
<dbReference type="SUPFAM" id="SSF53474">
    <property type="entry name" value="alpha/beta-Hydrolases"/>
    <property type="match status" value="1"/>
</dbReference>
<keyword evidence="3" id="KW-1185">Reference proteome</keyword>
<protein>
    <submittedName>
        <fullName evidence="2">Enterochelin esterase</fullName>
    </submittedName>
</protein>
<name>A0A1H3K141_9PSEU</name>
<gene>
    <name evidence="2" type="ORF">SAMN05421504_105616</name>
</gene>
<dbReference type="AlphaFoldDB" id="A0A1H3K141"/>
<dbReference type="InterPro" id="IPR029058">
    <property type="entry name" value="AB_hydrolase_fold"/>
</dbReference>
<dbReference type="PROSITE" id="PS51257">
    <property type="entry name" value="PROKAR_LIPOPROTEIN"/>
    <property type="match status" value="1"/>
</dbReference>
<evidence type="ECO:0000313" key="2">
    <source>
        <dbReference type="EMBL" id="SDY45871.1"/>
    </source>
</evidence>
<dbReference type="RefSeq" id="WP_091292947.1">
    <property type="nucleotide sequence ID" value="NZ_FNON01000005.1"/>
</dbReference>
<dbReference type="Gene3D" id="3.40.50.1820">
    <property type="entry name" value="alpha/beta hydrolase"/>
    <property type="match status" value="1"/>
</dbReference>
<organism evidence="2 3">
    <name type="scientific">Amycolatopsis xylanica</name>
    <dbReference type="NCBI Taxonomy" id="589385"/>
    <lineage>
        <taxon>Bacteria</taxon>
        <taxon>Bacillati</taxon>
        <taxon>Actinomycetota</taxon>
        <taxon>Actinomycetes</taxon>
        <taxon>Pseudonocardiales</taxon>
        <taxon>Pseudonocardiaceae</taxon>
        <taxon>Amycolatopsis</taxon>
    </lineage>
</organism>
<dbReference type="Proteomes" id="UP000199515">
    <property type="component" value="Unassembled WGS sequence"/>
</dbReference>
<feature type="chain" id="PRO_5011535876" evidence="1">
    <location>
        <begin position="25"/>
        <end position="307"/>
    </location>
</feature>
<dbReference type="OrthoDB" id="3723842at2"/>
<dbReference type="InterPro" id="IPR000801">
    <property type="entry name" value="Esterase-like"/>
</dbReference>
<sequence length="307" mass="32548">MRVKTKVRFAVPAAVLLAAGCATAQSSAPAVPVPLTGTQQASLAAGAVSTVRIPAASSAFRARDAKVYLPPGYGAGSAKPPVLVLLSGVPGDVSDWFDEGEVVQALDEYATEHNGRMPVIIAPDDTGVDDEDLLCMDSPLGNVDTYLSQDVPAWVNAHLRVDGNTRSWAVAGVSYGGTCAFELAVRHPKLYPTFLDFSGEDRPMRETREAAIDEVFGGDEAAYDRQDPLKILETKKLPESAGVFAAGDDDEPFTSQMPNAVEAAEGAGMQVKSMVVPGGHDWDTWSTAFRDSLPFLNERMGLEAGHP</sequence>
<dbReference type="Pfam" id="PF00756">
    <property type="entry name" value="Esterase"/>
    <property type="match status" value="1"/>
</dbReference>
<evidence type="ECO:0000313" key="3">
    <source>
        <dbReference type="Proteomes" id="UP000199515"/>
    </source>
</evidence>
<accession>A0A1H3K141</accession>
<feature type="signal peptide" evidence="1">
    <location>
        <begin position="1"/>
        <end position="24"/>
    </location>
</feature>
<evidence type="ECO:0000256" key="1">
    <source>
        <dbReference type="SAM" id="SignalP"/>
    </source>
</evidence>
<proteinExistence type="predicted"/>
<reference evidence="2 3" key="1">
    <citation type="submission" date="2016-10" db="EMBL/GenBank/DDBJ databases">
        <authorList>
            <person name="de Groot N.N."/>
        </authorList>
    </citation>
    <scope>NUCLEOTIDE SEQUENCE [LARGE SCALE GENOMIC DNA]</scope>
    <source>
        <strain evidence="2 3">CPCC 202699</strain>
    </source>
</reference>